<protein>
    <submittedName>
        <fullName evidence="1">PIG-L family deacetylase</fullName>
    </submittedName>
</protein>
<sequence length="294" mass="32803">MNSASGSEASIRVLVIGAHPDEPDIYAGGTAALFAMAGHAVKFLSLTDGCGGHYEMDGEALSERRTMEAQEAARRLGIAEYEVLRRTHDGELYPDVATRLEVVRQIRRWQADIVITFHPEGCKHTDNRYAGRVVADAASFAGSVRNVAPDVPLYGKSPLYLLMPDYSMRDRYSADIVVDIGGEALERKLRACDAHASQFYEYTPWTQGRLNEVPERWEERREFLLDGWAPFFYSDANMLPALERWYGADHAGTVLYAEPFEIADYGRRPEDAELRRLLPMLGDASGVRKGGLPA</sequence>
<organism evidence="1 2">
    <name type="scientific">Cohnella hashimotonis</name>
    <dbReference type="NCBI Taxonomy" id="2826895"/>
    <lineage>
        <taxon>Bacteria</taxon>
        <taxon>Bacillati</taxon>
        <taxon>Bacillota</taxon>
        <taxon>Bacilli</taxon>
        <taxon>Bacillales</taxon>
        <taxon>Paenibacillaceae</taxon>
        <taxon>Cohnella</taxon>
    </lineage>
</organism>
<keyword evidence="2" id="KW-1185">Reference proteome</keyword>
<proteinExistence type="predicted"/>
<reference evidence="1" key="1">
    <citation type="submission" date="2023-04" db="EMBL/GenBank/DDBJ databases">
        <title>Comparative genomic analysis of Cohnella hashimotonis sp. nov., isolated from the International Space Station.</title>
        <authorList>
            <person name="Venkateswaran K."/>
            <person name="Simpson A."/>
        </authorList>
    </citation>
    <scope>NUCLEOTIDE SEQUENCE</scope>
    <source>
        <strain evidence="1">F6_2S_P_1</strain>
    </source>
</reference>
<dbReference type="InterPro" id="IPR003737">
    <property type="entry name" value="GlcNAc_PI_deacetylase-related"/>
</dbReference>
<dbReference type="InterPro" id="IPR024078">
    <property type="entry name" value="LmbE-like_dom_sf"/>
</dbReference>
<dbReference type="RefSeq" id="WP_282906554.1">
    <property type="nucleotide sequence ID" value="NZ_JAGRPV010000001.1"/>
</dbReference>
<evidence type="ECO:0000313" key="1">
    <source>
        <dbReference type="EMBL" id="MDI4643496.1"/>
    </source>
</evidence>
<accession>A0ABT6T9J5</accession>
<dbReference type="Pfam" id="PF02585">
    <property type="entry name" value="PIG-L"/>
    <property type="match status" value="1"/>
</dbReference>
<dbReference type="EMBL" id="JAGRPV010000001">
    <property type="protein sequence ID" value="MDI4643496.1"/>
    <property type="molecule type" value="Genomic_DNA"/>
</dbReference>
<gene>
    <name evidence="1" type="ORF">KB449_00930</name>
</gene>
<dbReference type="PANTHER" id="PTHR12993:SF11">
    <property type="entry name" value="N-ACETYLGLUCOSAMINYL-PHOSPHATIDYLINOSITOL DE-N-ACETYLASE"/>
    <property type="match status" value="1"/>
</dbReference>
<evidence type="ECO:0000313" key="2">
    <source>
        <dbReference type="Proteomes" id="UP001161691"/>
    </source>
</evidence>
<dbReference type="SUPFAM" id="SSF102588">
    <property type="entry name" value="LmbE-like"/>
    <property type="match status" value="1"/>
</dbReference>
<comment type="caution">
    <text evidence="1">The sequence shown here is derived from an EMBL/GenBank/DDBJ whole genome shotgun (WGS) entry which is preliminary data.</text>
</comment>
<dbReference type="Gene3D" id="3.40.50.10320">
    <property type="entry name" value="LmbE-like"/>
    <property type="match status" value="1"/>
</dbReference>
<dbReference type="PANTHER" id="PTHR12993">
    <property type="entry name" value="N-ACETYLGLUCOSAMINYL-PHOSPHATIDYLINOSITOL DE-N-ACETYLASE-RELATED"/>
    <property type="match status" value="1"/>
</dbReference>
<dbReference type="Proteomes" id="UP001161691">
    <property type="component" value="Unassembled WGS sequence"/>
</dbReference>
<name>A0ABT6T9J5_9BACL</name>